<keyword evidence="3" id="KW-1185">Reference proteome</keyword>
<feature type="compositionally biased region" description="Basic and acidic residues" evidence="1">
    <location>
        <begin position="20"/>
        <end position="31"/>
    </location>
</feature>
<name>A0A1I1FEJ3_BREAD</name>
<dbReference type="EMBL" id="FOKY01000036">
    <property type="protein sequence ID" value="SFB97795.1"/>
    <property type="molecule type" value="Genomic_DNA"/>
</dbReference>
<feature type="compositionally biased region" description="Basic and acidic residues" evidence="1">
    <location>
        <begin position="96"/>
        <end position="110"/>
    </location>
</feature>
<dbReference type="Proteomes" id="UP000240042">
    <property type="component" value="Unassembled WGS sequence"/>
</dbReference>
<feature type="compositionally biased region" description="Basic and acidic residues" evidence="1">
    <location>
        <begin position="38"/>
        <end position="58"/>
    </location>
</feature>
<organism evidence="2 3">
    <name type="scientific">Brevinema andersonii</name>
    <dbReference type="NCBI Taxonomy" id="34097"/>
    <lineage>
        <taxon>Bacteria</taxon>
        <taxon>Pseudomonadati</taxon>
        <taxon>Spirochaetota</taxon>
        <taxon>Spirochaetia</taxon>
        <taxon>Brevinematales</taxon>
        <taxon>Brevinemataceae</taxon>
        <taxon>Brevinema</taxon>
    </lineage>
</organism>
<evidence type="ECO:0000313" key="2">
    <source>
        <dbReference type="EMBL" id="SFB97795.1"/>
    </source>
</evidence>
<dbReference type="AlphaFoldDB" id="A0A1I1FEJ3"/>
<dbReference type="STRING" id="34097.SAMN02745150_01479"/>
<accession>A0A1I1FEJ3</accession>
<evidence type="ECO:0000313" key="3">
    <source>
        <dbReference type="Proteomes" id="UP000240042"/>
    </source>
</evidence>
<proteinExistence type="predicted"/>
<dbReference type="RefSeq" id="WP_092320180.1">
    <property type="nucleotide sequence ID" value="NZ_FOKY01000036.1"/>
</dbReference>
<evidence type="ECO:0000256" key="1">
    <source>
        <dbReference type="SAM" id="MobiDB-lite"/>
    </source>
</evidence>
<gene>
    <name evidence="2" type="ORF">SAMN02745150_01479</name>
</gene>
<feature type="compositionally biased region" description="Polar residues" evidence="1">
    <location>
        <begin position="78"/>
        <end position="95"/>
    </location>
</feature>
<sequence>MKKIFILLILASCSIRMMDNGETKMDDDTKHPSIPSQKQEESPKSSPDEQTPDDKSEKDSEDIPTDSPTPEPDEITQPEDNSIPKNDTITKPKNTTKPEELPDDSSKEDSSDIPENDPKSLWIKQLKSLNVQSPEVTIQKNGWFTVKRTGQATKDYILLKVISGSEAIYSEDTVIGVGRWIPRQITLKIEGQHVKGRYPDTSSWFAIL</sequence>
<feature type="region of interest" description="Disordered" evidence="1">
    <location>
        <begin position="20"/>
        <end position="118"/>
    </location>
</feature>
<reference evidence="3" key="1">
    <citation type="submission" date="2016-10" db="EMBL/GenBank/DDBJ databases">
        <authorList>
            <person name="Varghese N."/>
            <person name="Submissions S."/>
        </authorList>
    </citation>
    <scope>NUCLEOTIDE SEQUENCE [LARGE SCALE GENOMIC DNA]</scope>
    <source>
        <strain evidence="3">ATCC 43811</strain>
    </source>
</reference>
<protein>
    <submittedName>
        <fullName evidence="2">Uncharacterized protein</fullName>
    </submittedName>
</protein>